<dbReference type="Pfam" id="PF00480">
    <property type="entry name" value="ROK"/>
    <property type="match status" value="1"/>
</dbReference>
<accession>A0A3B1E3Q9</accession>
<dbReference type="InterPro" id="IPR000600">
    <property type="entry name" value="ROK"/>
</dbReference>
<dbReference type="GO" id="GO:0004340">
    <property type="term" value="F:glucokinase activity"/>
    <property type="evidence" value="ECO:0007669"/>
    <property type="project" value="UniProtKB-EC"/>
</dbReference>
<gene>
    <name evidence="1" type="ORF">MNBD_UNCLBAC01-1833</name>
</gene>
<protein>
    <submittedName>
        <fullName evidence="1">Glucokinase</fullName>
        <ecNumber evidence="1">2.7.1.2</ecNumber>
    </submittedName>
</protein>
<dbReference type="Gene3D" id="3.30.420.40">
    <property type="match status" value="2"/>
</dbReference>
<reference evidence="1" key="1">
    <citation type="submission" date="2018-06" db="EMBL/GenBank/DDBJ databases">
        <authorList>
            <person name="Zhirakovskaya E."/>
        </authorList>
    </citation>
    <scope>NUCLEOTIDE SEQUENCE</scope>
</reference>
<sequence>MGKVTVGIDIGGTNIKMGLVDASGKIIEQISIVTESCAQNKKKLIKAVIDGIDELLEEKALTRKDIEGVGVGVPGLVNPEKGIVTFLPNIPGWKNVPLSKLMRDELKVPVFIDNDVNLVTLAEWKFGAGKGGKNLMCMTLGTGVGSGLILNGELYRGEGFVAGELGHMPLNEKGLSCNCGGEACFERYVGNRYLMAKAGKIFKNKHIQLPDVYALAEQGNVRAVQFWEEVGTHIGNAFVGVINLLNPSSIIIGGGVSNNYKYLNKAINSVIKRRAMKVPASMVKIVRAKLGDEAGIIGAQVLVKESSAYGYKK</sequence>
<dbReference type="EC" id="2.7.1.2" evidence="1"/>
<dbReference type="InterPro" id="IPR043129">
    <property type="entry name" value="ATPase_NBD"/>
</dbReference>
<dbReference type="PANTHER" id="PTHR18964">
    <property type="entry name" value="ROK (REPRESSOR, ORF, KINASE) FAMILY"/>
    <property type="match status" value="1"/>
</dbReference>
<dbReference type="PROSITE" id="PS01125">
    <property type="entry name" value="ROK"/>
    <property type="match status" value="1"/>
</dbReference>
<evidence type="ECO:0000313" key="1">
    <source>
        <dbReference type="EMBL" id="VAX36937.1"/>
    </source>
</evidence>
<dbReference type="EMBL" id="UOGJ01000113">
    <property type="protein sequence ID" value="VAX36937.1"/>
    <property type="molecule type" value="Genomic_DNA"/>
</dbReference>
<dbReference type="PANTHER" id="PTHR18964:SF149">
    <property type="entry name" value="BIFUNCTIONAL UDP-N-ACETYLGLUCOSAMINE 2-EPIMERASE_N-ACETYLMANNOSAMINE KINASE"/>
    <property type="match status" value="1"/>
</dbReference>
<proteinExistence type="predicted"/>
<dbReference type="SUPFAM" id="SSF53067">
    <property type="entry name" value="Actin-like ATPase domain"/>
    <property type="match status" value="1"/>
</dbReference>
<dbReference type="InterPro" id="IPR049874">
    <property type="entry name" value="ROK_cs"/>
</dbReference>
<name>A0A3B1E3Q9_9ZZZZ</name>
<dbReference type="AlphaFoldDB" id="A0A3B1E3Q9"/>
<organism evidence="1">
    <name type="scientific">hydrothermal vent metagenome</name>
    <dbReference type="NCBI Taxonomy" id="652676"/>
    <lineage>
        <taxon>unclassified sequences</taxon>
        <taxon>metagenomes</taxon>
        <taxon>ecological metagenomes</taxon>
    </lineage>
</organism>
<keyword evidence="1" id="KW-0418">Kinase</keyword>
<keyword evidence="1" id="KW-0808">Transferase</keyword>